<protein>
    <submittedName>
        <fullName evidence="2">Uncharacterized protein</fullName>
    </submittedName>
</protein>
<feature type="compositionally biased region" description="Pro residues" evidence="1">
    <location>
        <begin position="1"/>
        <end position="15"/>
    </location>
</feature>
<proteinExistence type="predicted"/>
<evidence type="ECO:0000256" key="1">
    <source>
        <dbReference type="SAM" id="MobiDB-lite"/>
    </source>
</evidence>
<comment type="caution">
    <text evidence="2">The sequence shown here is derived from an EMBL/GenBank/DDBJ whole genome shotgun (WGS) entry which is preliminary data.</text>
</comment>
<evidence type="ECO:0000313" key="2">
    <source>
        <dbReference type="EMBL" id="GAA4860903.1"/>
    </source>
</evidence>
<keyword evidence="3" id="KW-1185">Reference proteome</keyword>
<reference evidence="3" key="1">
    <citation type="journal article" date="2019" name="Int. J. Syst. Evol. Microbiol.">
        <title>The Global Catalogue of Microorganisms (GCM) 10K type strain sequencing project: providing services to taxonomists for standard genome sequencing and annotation.</title>
        <authorList>
            <consortium name="The Broad Institute Genomics Platform"/>
            <consortium name="The Broad Institute Genome Sequencing Center for Infectious Disease"/>
            <person name="Wu L."/>
            <person name="Ma J."/>
        </authorList>
    </citation>
    <scope>NUCLEOTIDE SEQUENCE [LARGE SCALE GENOMIC DNA]</scope>
    <source>
        <strain evidence="3">JCM 17983</strain>
    </source>
</reference>
<dbReference type="Proteomes" id="UP001500457">
    <property type="component" value="Unassembled WGS sequence"/>
</dbReference>
<organism evidence="2 3">
    <name type="scientific">Actinomycetospora straminea</name>
    <dbReference type="NCBI Taxonomy" id="663607"/>
    <lineage>
        <taxon>Bacteria</taxon>
        <taxon>Bacillati</taxon>
        <taxon>Actinomycetota</taxon>
        <taxon>Actinomycetes</taxon>
        <taxon>Pseudonocardiales</taxon>
        <taxon>Pseudonocardiaceae</taxon>
        <taxon>Actinomycetospora</taxon>
    </lineage>
</organism>
<dbReference type="EMBL" id="BAABHQ010000001">
    <property type="protein sequence ID" value="GAA4860903.1"/>
    <property type="molecule type" value="Genomic_DNA"/>
</dbReference>
<gene>
    <name evidence="2" type="ORF">GCM10023203_05250</name>
</gene>
<feature type="region of interest" description="Disordered" evidence="1">
    <location>
        <begin position="1"/>
        <end position="20"/>
    </location>
</feature>
<name>A0ABP9DZ80_9PSEU</name>
<sequence>MTPPPPQPPPRPPDGSPGARIDRRFAADVEAHRRDAPRFCPACARDLGLATEFWEGDARRFYCWCGSCGWTGEVTTTGETALGHEPEH</sequence>
<accession>A0ABP9DZ80</accession>
<evidence type="ECO:0000313" key="3">
    <source>
        <dbReference type="Proteomes" id="UP001500457"/>
    </source>
</evidence>
<dbReference type="RefSeq" id="WP_274230943.1">
    <property type="nucleotide sequence ID" value="NZ_BAABHQ010000001.1"/>
</dbReference>